<gene>
    <name evidence="12" type="ORF">SAMN04487771_101716</name>
</gene>
<feature type="domain" description="Ketoreductase" evidence="11">
    <location>
        <begin position="8"/>
        <end position="191"/>
    </location>
</feature>
<evidence type="ECO:0000313" key="12">
    <source>
        <dbReference type="EMBL" id="SET41308.1"/>
    </source>
</evidence>
<comment type="function">
    <text evidence="10">Catalyzes the NADPH-dependent reduction of beta-ketoacyl-ACP substrates to beta-hydroxyacyl-ACP products, the first reductive step in the elongation cycle of fatty acid biosynthesis.</text>
</comment>
<dbReference type="EC" id="1.1.1.100" evidence="3 10"/>
<evidence type="ECO:0000256" key="7">
    <source>
        <dbReference type="ARBA" id="ARBA00048508"/>
    </source>
</evidence>
<dbReference type="PROSITE" id="PS00061">
    <property type="entry name" value="ADH_SHORT"/>
    <property type="match status" value="1"/>
</dbReference>
<evidence type="ECO:0000256" key="4">
    <source>
        <dbReference type="ARBA" id="ARBA00022857"/>
    </source>
</evidence>
<dbReference type="eggNOG" id="COG1028">
    <property type="taxonomic scope" value="Bacteria"/>
</dbReference>
<dbReference type="Gene3D" id="3.40.50.720">
    <property type="entry name" value="NAD(P)-binding Rossmann-like Domain"/>
    <property type="match status" value="1"/>
</dbReference>
<evidence type="ECO:0000256" key="9">
    <source>
        <dbReference type="PIRSR" id="PIRSR611284-2"/>
    </source>
</evidence>
<organism evidence="12 13">
    <name type="scientific">[Clostridium] aminophilum</name>
    <dbReference type="NCBI Taxonomy" id="1526"/>
    <lineage>
        <taxon>Bacteria</taxon>
        <taxon>Bacillati</taxon>
        <taxon>Bacillota</taxon>
        <taxon>Clostridia</taxon>
        <taxon>Lachnospirales</taxon>
        <taxon>Lachnospiraceae</taxon>
    </lineage>
</organism>
<evidence type="ECO:0000256" key="8">
    <source>
        <dbReference type="PIRSR" id="PIRSR611284-1"/>
    </source>
</evidence>
<dbReference type="Pfam" id="PF13561">
    <property type="entry name" value="adh_short_C2"/>
    <property type="match status" value="1"/>
</dbReference>
<dbReference type="PRINTS" id="PR00080">
    <property type="entry name" value="SDRFAMILY"/>
</dbReference>
<dbReference type="AlphaFoldDB" id="A0A1I0EAA5"/>
<dbReference type="PANTHER" id="PTHR42879:SF2">
    <property type="entry name" value="3-OXOACYL-[ACYL-CARRIER-PROTEIN] REDUCTASE FABG"/>
    <property type="match status" value="1"/>
</dbReference>
<dbReference type="EMBL" id="FOIL01000017">
    <property type="protein sequence ID" value="SET41308.1"/>
    <property type="molecule type" value="Genomic_DNA"/>
</dbReference>
<dbReference type="PANTHER" id="PTHR42879">
    <property type="entry name" value="3-OXOACYL-(ACYL-CARRIER-PROTEIN) REDUCTASE"/>
    <property type="match status" value="1"/>
</dbReference>
<dbReference type="GO" id="GO:0051287">
    <property type="term" value="F:NAD binding"/>
    <property type="evidence" value="ECO:0007669"/>
    <property type="project" value="UniProtKB-UniRule"/>
</dbReference>
<keyword evidence="6" id="KW-0753">Steroid metabolism</keyword>
<dbReference type="InterPro" id="IPR036291">
    <property type="entry name" value="NAD(P)-bd_dom_sf"/>
</dbReference>
<feature type="binding site" evidence="9">
    <location>
        <begin position="160"/>
        <end position="164"/>
    </location>
    <ligand>
        <name>NADP(+)</name>
        <dbReference type="ChEBI" id="CHEBI:58349"/>
    </ligand>
</feature>
<comment type="subunit">
    <text evidence="10">Homotetramer.</text>
</comment>
<keyword evidence="5 10" id="KW-0560">Oxidoreductase</keyword>
<dbReference type="UniPathway" id="UPA00094"/>
<accession>A0A1I0EAA5</accession>
<dbReference type="FunFam" id="3.40.50.720:FF:000115">
    <property type="entry name" value="3-oxoacyl-[acyl-carrier-protein] reductase FabG"/>
    <property type="match status" value="1"/>
</dbReference>
<dbReference type="RefSeq" id="WP_074649321.1">
    <property type="nucleotide sequence ID" value="NZ_FOIL01000017.1"/>
</dbReference>
<proteinExistence type="inferred from homology"/>
<keyword evidence="4 9" id="KW-0521">NADP</keyword>
<dbReference type="InterPro" id="IPR057326">
    <property type="entry name" value="KR_dom"/>
</dbReference>
<keyword evidence="10" id="KW-0444">Lipid biosynthesis</keyword>
<dbReference type="InterPro" id="IPR002347">
    <property type="entry name" value="SDR_fam"/>
</dbReference>
<comment type="pathway">
    <text evidence="1 10">Lipid metabolism; fatty acid biosynthesis.</text>
</comment>
<reference evidence="12 13" key="1">
    <citation type="submission" date="2016-10" db="EMBL/GenBank/DDBJ databases">
        <authorList>
            <person name="de Groot N.N."/>
        </authorList>
    </citation>
    <scope>NUCLEOTIDE SEQUENCE [LARGE SCALE GENOMIC DNA]</scope>
    <source>
        <strain evidence="12 13">KH1P1</strain>
    </source>
</reference>
<dbReference type="InterPro" id="IPR020904">
    <property type="entry name" value="Sc_DH/Rdtase_CS"/>
</dbReference>
<dbReference type="STRING" id="1526.SAMN02910262_00328"/>
<keyword evidence="10" id="KW-0275">Fatty acid biosynthesis</keyword>
<evidence type="ECO:0000256" key="6">
    <source>
        <dbReference type="ARBA" id="ARBA00023221"/>
    </source>
</evidence>
<dbReference type="NCBIfam" id="TIGR01830">
    <property type="entry name" value="3oxo_ACP_reduc"/>
    <property type="match status" value="1"/>
</dbReference>
<evidence type="ECO:0000256" key="2">
    <source>
        <dbReference type="ARBA" id="ARBA00006484"/>
    </source>
</evidence>
<sequence>METKEIRRAAVVTGGGRGIGRAVCVRLAKEGCDVCINFAGNAAAAEETAKLCREAGGEGIRVMTVKADISREEEADRLIAEAVEAFGRVDILVNNAGITRDNIMLRMSAEDFDQVIGTNLRGTFLCCKAVTRTMMRQKYGRIINLSSIVGIHGNAGQENYAASKAGVIGLTKSIAKELASRNITANAVAPGYIATDMTANLPEKEKEAILAGIPAKRIGTPEDVAEAVAFLASEKAGYINGQVLGVDGGM</sequence>
<dbReference type="OrthoDB" id="9803333at2"/>
<feature type="active site" description="Proton acceptor" evidence="8">
    <location>
        <position position="160"/>
    </location>
</feature>
<feature type="binding site" evidence="9">
    <location>
        <position position="193"/>
    </location>
    <ligand>
        <name>NADP(+)</name>
        <dbReference type="ChEBI" id="CHEBI:58349"/>
    </ligand>
</feature>
<evidence type="ECO:0000259" key="11">
    <source>
        <dbReference type="SMART" id="SM00822"/>
    </source>
</evidence>
<dbReference type="InterPro" id="IPR050259">
    <property type="entry name" value="SDR"/>
</dbReference>
<feature type="binding site" evidence="9">
    <location>
        <begin position="14"/>
        <end position="17"/>
    </location>
    <ligand>
        <name>NADP(+)</name>
        <dbReference type="ChEBI" id="CHEBI:58349"/>
    </ligand>
</feature>
<name>A0A1I0EAA5_9FIRM</name>
<keyword evidence="10" id="KW-0443">Lipid metabolism</keyword>
<dbReference type="PRINTS" id="PR00081">
    <property type="entry name" value="GDHRDH"/>
</dbReference>
<dbReference type="CDD" id="cd05333">
    <property type="entry name" value="BKR_SDR_c"/>
    <property type="match status" value="1"/>
</dbReference>
<dbReference type="GO" id="GO:0006633">
    <property type="term" value="P:fatty acid biosynthetic process"/>
    <property type="evidence" value="ECO:0007669"/>
    <property type="project" value="UniProtKB-UniPathway"/>
</dbReference>
<keyword evidence="10" id="KW-0276">Fatty acid metabolism</keyword>
<dbReference type="InterPro" id="IPR011284">
    <property type="entry name" value="3oxo_ACP_reduc"/>
</dbReference>
<dbReference type="NCBIfam" id="NF005559">
    <property type="entry name" value="PRK07231.1"/>
    <property type="match status" value="1"/>
</dbReference>
<comment type="similarity">
    <text evidence="2 10">Belongs to the short-chain dehydrogenases/reductases (SDR) family.</text>
</comment>
<dbReference type="GO" id="GO:0008202">
    <property type="term" value="P:steroid metabolic process"/>
    <property type="evidence" value="ECO:0007669"/>
    <property type="project" value="UniProtKB-KW"/>
</dbReference>
<dbReference type="NCBIfam" id="NF009466">
    <property type="entry name" value="PRK12826.1-2"/>
    <property type="match status" value="1"/>
</dbReference>
<dbReference type="SUPFAM" id="SSF51735">
    <property type="entry name" value="NAD(P)-binding Rossmann-fold domains"/>
    <property type="match status" value="1"/>
</dbReference>
<feature type="binding site" evidence="9">
    <location>
        <position position="95"/>
    </location>
    <ligand>
        <name>NADP(+)</name>
        <dbReference type="ChEBI" id="CHEBI:58349"/>
    </ligand>
</feature>
<dbReference type="Proteomes" id="UP000199820">
    <property type="component" value="Unassembled WGS sequence"/>
</dbReference>
<evidence type="ECO:0000256" key="3">
    <source>
        <dbReference type="ARBA" id="ARBA00012948"/>
    </source>
</evidence>
<dbReference type="SMART" id="SM00822">
    <property type="entry name" value="PKS_KR"/>
    <property type="match status" value="1"/>
</dbReference>
<keyword evidence="13" id="KW-1185">Reference proteome</keyword>
<protein>
    <recommendedName>
        <fullName evidence="3 10">3-oxoacyl-[acyl-carrier-protein] reductase</fullName>
        <ecNumber evidence="3 10">1.1.1.100</ecNumber>
    </recommendedName>
</protein>
<evidence type="ECO:0000313" key="13">
    <source>
        <dbReference type="Proteomes" id="UP000199820"/>
    </source>
</evidence>
<comment type="catalytic activity">
    <reaction evidence="7 10">
        <text>a (3R)-hydroxyacyl-[ACP] + NADP(+) = a 3-oxoacyl-[ACP] + NADPH + H(+)</text>
        <dbReference type="Rhea" id="RHEA:17397"/>
        <dbReference type="Rhea" id="RHEA-COMP:9916"/>
        <dbReference type="Rhea" id="RHEA-COMP:9945"/>
        <dbReference type="ChEBI" id="CHEBI:15378"/>
        <dbReference type="ChEBI" id="CHEBI:57783"/>
        <dbReference type="ChEBI" id="CHEBI:58349"/>
        <dbReference type="ChEBI" id="CHEBI:78776"/>
        <dbReference type="ChEBI" id="CHEBI:78827"/>
        <dbReference type="EC" id="1.1.1.100"/>
    </reaction>
</comment>
<evidence type="ECO:0000256" key="5">
    <source>
        <dbReference type="ARBA" id="ARBA00023002"/>
    </source>
</evidence>
<evidence type="ECO:0000256" key="10">
    <source>
        <dbReference type="RuleBase" id="RU366074"/>
    </source>
</evidence>
<dbReference type="GO" id="GO:0004316">
    <property type="term" value="F:3-oxoacyl-[acyl-carrier-protein] reductase (NADPH) activity"/>
    <property type="evidence" value="ECO:0007669"/>
    <property type="project" value="UniProtKB-UniRule"/>
</dbReference>
<evidence type="ECO:0000256" key="1">
    <source>
        <dbReference type="ARBA" id="ARBA00005194"/>
    </source>
</evidence>